<evidence type="ECO:0008006" key="5">
    <source>
        <dbReference type="Google" id="ProtNLM"/>
    </source>
</evidence>
<keyword evidence="2" id="KW-0472">Membrane</keyword>
<organism evidence="3 4">
    <name type="scientific">Gilvimarinus algae</name>
    <dbReference type="NCBI Taxonomy" id="3058037"/>
    <lineage>
        <taxon>Bacteria</taxon>
        <taxon>Pseudomonadati</taxon>
        <taxon>Pseudomonadota</taxon>
        <taxon>Gammaproteobacteria</taxon>
        <taxon>Cellvibrionales</taxon>
        <taxon>Cellvibrionaceae</taxon>
        <taxon>Gilvimarinus</taxon>
    </lineage>
</organism>
<reference evidence="3" key="1">
    <citation type="submission" date="2023-07" db="EMBL/GenBank/DDBJ databases">
        <title>Gilvimarinus algae sp. nov., isolated from the surface of Kelp.</title>
        <authorList>
            <person name="Sun Y.Y."/>
            <person name="Gong Y."/>
            <person name="Du Z.J."/>
        </authorList>
    </citation>
    <scope>NUCLEOTIDE SEQUENCE</scope>
    <source>
        <strain evidence="3">SDUM040014</strain>
    </source>
</reference>
<dbReference type="RefSeq" id="WP_302711760.1">
    <property type="nucleotide sequence ID" value="NZ_JAULRT010000035.1"/>
</dbReference>
<gene>
    <name evidence="3" type="ORF">QWI16_05520</name>
</gene>
<keyword evidence="2" id="KW-1133">Transmembrane helix</keyword>
<feature type="transmembrane region" description="Helical" evidence="2">
    <location>
        <begin position="12"/>
        <end position="30"/>
    </location>
</feature>
<sequence length="306" mass="33114">MTRGKQIFIAKAVAALVIFMVFAVVVSQSVEATTRRFGGMGWVPLIIGVLSLVAGLLVAWGTVLTWLDRRNLRLYRVDPNAAFKDGQTLALSGEVKVQGEPLISPFSDKPCAAFSYQVTGQTRSPSSNHNVQQLCLLGFHMRPAVLDCGDRTFALHAIASAEDELRSTTMGGQWGERALARIRAVPESEPQTGEEDARGALSDAQVSTPTPVSADYFVAPTRTTANQITVMEDIVPVNARVTVLARYNTRTQGLDGQRWGGVKVFAGDLDDRLAILNKEWRQGSLVSASLLAVGLALMTLAQWFPA</sequence>
<evidence type="ECO:0000313" key="3">
    <source>
        <dbReference type="EMBL" id="MDO3381625.1"/>
    </source>
</evidence>
<evidence type="ECO:0000256" key="1">
    <source>
        <dbReference type="SAM" id="MobiDB-lite"/>
    </source>
</evidence>
<accession>A0ABT8TDC2</accession>
<comment type="caution">
    <text evidence="3">The sequence shown here is derived from an EMBL/GenBank/DDBJ whole genome shotgun (WGS) entry which is preliminary data.</text>
</comment>
<keyword evidence="4" id="KW-1185">Reference proteome</keyword>
<dbReference type="Proteomes" id="UP001168380">
    <property type="component" value="Unassembled WGS sequence"/>
</dbReference>
<feature type="transmembrane region" description="Helical" evidence="2">
    <location>
        <begin position="42"/>
        <end position="67"/>
    </location>
</feature>
<name>A0ABT8TDC2_9GAMM</name>
<dbReference type="EMBL" id="JAULRT010000035">
    <property type="protein sequence ID" value="MDO3381625.1"/>
    <property type="molecule type" value="Genomic_DNA"/>
</dbReference>
<evidence type="ECO:0000313" key="4">
    <source>
        <dbReference type="Proteomes" id="UP001168380"/>
    </source>
</evidence>
<feature type="region of interest" description="Disordered" evidence="1">
    <location>
        <begin position="186"/>
        <end position="208"/>
    </location>
</feature>
<evidence type="ECO:0000256" key="2">
    <source>
        <dbReference type="SAM" id="Phobius"/>
    </source>
</evidence>
<protein>
    <recommendedName>
        <fullName evidence="5">RING-type E3 ubiquitin transferase</fullName>
    </recommendedName>
</protein>
<feature type="transmembrane region" description="Helical" evidence="2">
    <location>
        <begin position="285"/>
        <end position="304"/>
    </location>
</feature>
<proteinExistence type="predicted"/>
<keyword evidence="2" id="KW-0812">Transmembrane</keyword>